<keyword evidence="11" id="KW-1185">Reference proteome</keyword>
<gene>
    <name evidence="10" type="ORF">V5N11_026965</name>
</gene>
<keyword evidence="4 7" id="KW-0238">DNA-binding</keyword>
<evidence type="ECO:0000256" key="6">
    <source>
        <dbReference type="ARBA" id="ARBA00023242"/>
    </source>
</evidence>
<evidence type="ECO:0000313" key="11">
    <source>
        <dbReference type="Proteomes" id="UP001558713"/>
    </source>
</evidence>
<evidence type="ECO:0000256" key="1">
    <source>
        <dbReference type="ARBA" id="ARBA00003687"/>
    </source>
</evidence>
<dbReference type="InterPro" id="IPR014476">
    <property type="entry name" value="AHL15-29"/>
</dbReference>
<dbReference type="AlphaFoldDB" id="A0ABD1AZV9"/>
<dbReference type="SUPFAM" id="SSF117856">
    <property type="entry name" value="AF0104/ALDC/Ptd012-like"/>
    <property type="match status" value="1"/>
</dbReference>
<evidence type="ECO:0000256" key="2">
    <source>
        <dbReference type="ARBA" id="ARBA00004123"/>
    </source>
</evidence>
<comment type="function">
    <text evidence="1 7">Transcription factor that specifically binds AT-rich DNA sequences related to the nuclear matrix attachment regions (MARs).</text>
</comment>
<dbReference type="Gene3D" id="3.30.1330.80">
    <property type="entry name" value="Hypothetical protein, similar to alpha- acetolactate decarboxylase, domain 2"/>
    <property type="match status" value="1"/>
</dbReference>
<dbReference type="GO" id="GO:0005634">
    <property type="term" value="C:nucleus"/>
    <property type="evidence" value="ECO:0007669"/>
    <property type="project" value="UniProtKB-SubCell"/>
</dbReference>
<dbReference type="InterPro" id="IPR005175">
    <property type="entry name" value="PPC_dom"/>
</dbReference>
<comment type="caution">
    <text evidence="10">The sequence shown here is derived from an EMBL/GenBank/DDBJ whole genome shotgun (WGS) entry which is preliminary data.</text>
</comment>
<dbReference type="PROSITE" id="PS51742">
    <property type="entry name" value="PPC"/>
    <property type="match status" value="1"/>
</dbReference>
<feature type="region of interest" description="Disordered" evidence="8">
    <location>
        <begin position="1"/>
        <end position="71"/>
    </location>
</feature>
<keyword evidence="5 7" id="KW-0804">Transcription</keyword>
<dbReference type="EMBL" id="JBANAX010000369">
    <property type="protein sequence ID" value="KAL1212270.1"/>
    <property type="molecule type" value="Genomic_DNA"/>
</dbReference>
<proteinExistence type="predicted"/>
<name>A0ABD1AZV9_CARAN</name>
<reference evidence="10 11" key="1">
    <citation type="submission" date="2024-04" db="EMBL/GenBank/DDBJ databases">
        <title>Genome assembly C_amara_ONT_v2.</title>
        <authorList>
            <person name="Yant L."/>
            <person name="Moore C."/>
            <person name="Slenker M."/>
        </authorList>
    </citation>
    <scope>NUCLEOTIDE SEQUENCE [LARGE SCALE GENOMIC DNA]</scope>
    <source>
        <tissue evidence="10">Leaf</tissue>
    </source>
</reference>
<evidence type="ECO:0000256" key="7">
    <source>
        <dbReference type="PIRNR" id="PIRNR016021"/>
    </source>
</evidence>
<dbReference type="GO" id="GO:0003680">
    <property type="term" value="F:minor groove of adenine-thymine-rich DNA binding"/>
    <property type="evidence" value="ECO:0007669"/>
    <property type="project" value="UniProtKB-UniRule"/>
</dbReference>
<feature type="compositionally biased region" description="Low complexity" evidence="8">
    <location>
        <begin position="21"/>
        <end position="34"/>
    </location>
</feature>
<feature type="region of interest" description="Disordered" evidence="8">
    <location>
        <begin position="203"/>
        <end position="238"/>
    </location>
</feature>
<dbReference type="FunFam" id="3.30.1330.80:FF:000006">
    <property type="entry name" value="AT-hook motif nuclear-localized protein"/>
    <property type="match status" value="1"/>
</dbReference>
<dbReference type="PIRSF" id="PIRSF016021">
    <property type="entry name" value="ESCAROLA"/>
    <property type="match status" value="1"/>
</dbReference>
<dbReference type="CDD" id="cd11378">
    <property type="entry name" value="DUF296"/>
    <property type="match status" value="1"/>
</dbReference>
<evidence type="ECO:0000313" key="10">
    <source>
        <dbReference type="EMBL" id="KAL1212270.1"/>
    </source>
</evidence>
<feature type="domain" description="PPC" evidence="9">
    <location>
        <begin position="71"/>
        <end position="214"/>
    </location>
</feature>
<dbReference type="Proteomes" id="UP001558713">
    <property type="component" value="Unassembled WGS sequence"/>
</dbReference>
<evidence type="ECO:0000256" key="4">
    <source>
        <dbReference type="ARBA" id="ARBA00023125"/>
    </source>
</evidence>
<keyword evidence="3 7" id="KW-0805">Transcription regulation</keyword>
<protein>
    <recommendedName>
        <fullName evidence="7">AT-hook motif nuclear-localized protein</fullName>
    </recommendedName>
</protein>
<evidence type="ECO:0000256" key="5">
    <source>
        <dbReference type="ARBA" id="ARBA00023163"/>
    </source>
</evidence>
<evidence type="ECO:0000256" key="8">
    <source>
        <dbReference type="SAM" id="MobiDB-lite"/>
    </source>
</evidence>
<dbReference type="Pfam" id="PF03479">
    <property type="entry name" value="PCC"/>
    <property type="match status" value="1"/>
</dbReference>
<comment type="subcellular location">
    <subcellularLocation>
        <location evidence="2 7">Nucleus</location>
    </subcellularLocation>
</comment>
<keyword evidence="6 7" id="KW-0539">Nucleus</keyword>
<feature type="compositionally biased region" description="Basic and acidic residues" evidence="8">
    <location>
        <begin position="1"/>
        <end position="11"/>
    </location>
</feature>
<evidence type="ECO:0000256" key="3">
    <source>
        <dbReference type="ARBA" id="ARBA00023015"/>
    </source>
</evidence>
<accession>A0ABD1AZV9</accession>
<organism evidence="10 11">
    <name type="scientific">Cardamine amara subsp. amara</name>
    <dbReference type="NCBI Taxonomy" id="228776"/>
    <lineage>
        <taxon>Eukaryota</taxon>
        <taxon>Viridiplantae</taxon>
        <taxon>Streptophyta</taxon>
        <taxon>Embryophyta</taxon>
        <taxon>Tracheophyta</taxon>
        <taxon>Spermatophyta</taxon>
        <taxon>Magnoliopsida</taxon>
        <taxon>eudicotyledons</taxon>
        <taxon>Gunneridae</taxon>
        <taxon>Pentapetalae</taxon>
        <taxon>rosids</taxon>
        <taxon>malvids</taxon>
        <taxon>Brassicales</taxon>
        <taxon>Brassicaceae</taxon>
        <taxon>Cardamineae</taxon>
        <taxon>Cardamine</taxon>
    </lineage>
</organism>
<evidence type="ECO:0000259" key="9">
    <source>
        <dbReference type="PROSITE" id="PS51742"/>
    </source>
</evidence>
<sequence length="269" mass="28190">MKGEYGGEQKSNEMFSKHPQQQHSLSSHFHLSSSTPTVDDSSIEVVRRPRGRPPGSKNKPKPPVFITRDTEPPMSPYILEVPSGNDVVEAINHFCRRKGIGVCVLSGSGSVANVTLRQPSPAAPGSTITFHGKFDILSVSATFLPPPPRTSLSPPVSNFFTVSLAGPQGQIIGGFVAGPLISAGTVYAIAASFNNPSYHRLPAEEEQRHSTSVGTGEGEGQSPPVSGGGGESGHMARSGGESCGVSMYSCHMGGSDVIWAPTARAPPPY</sequence>
<dbReference type="PANTHER" id="PTHR31100:SF69">
    <property type="entry name" value="AT-HOOK MOTIF NUCLEAR-LOCALIZED PROTEIN 17-RELATED"/>
    <property type="match status" value="1"/>
</dbReference>
<dbReference type="PANTHER" id="PTHR31100">
    <property type="entry name" value="AT-HOOK MOTIF NUCLEAR-LOCALIZED PROTEIN 15"/>
    <property type="match status" value="1"/>
</dbReference>